<dbReference type="PROSITE" id="PS50888">
    <property type="entry name" value="BHLH"/>
    <property type="match status" value="1"/>
</dbReference>
<feature type="compositionally biased region" description="Low complexity" evidence="6">
    <location>
        <begin position="166"/>
        <end position="189"/>
    </location>
</feature>
<dbReference type="InterPro" id="IPR055478">
    <property type="entry name" value="DUF7050"/>
</dbReference>
<evidence type="ECO:0000256" key="1">
    <source>
        <dbReference type="ARBA" id="ARBA00004123"/>
    </source>
</evidence>
<feature type="region of interest" description="Disordered" evidence="6">
    <location>
        <begin position="272"/>
        <end position="292"/>
    </location>
</feature>
<organism evidence="8">
    <name type="scientific">Nothapodytes nimmoniana</name>
    <name type="common">Nothapodytes foetida</name>
    <dbReference type="NCBI Taxonomy" id="159386"/>
    <lineage>
        <taxon>Eukaryota</taxon>
        <taxon>Viridiplantae</taxon>
        <taxon>Streptophyta</taxon>
        <taxon>Embryophyta</taxon>
        <taxon>Tracheophyta</taxon>
        <taxon>Spermatophyta</taxon>
        <taxon>Magnoliopsida</taxon>
        <taxon>eudicotyledons</taxon>
        <taxon>Gunneridae</taxon>
        <taxon>Pentapetalae</taxon>
        <taxon>asterids</taxon>
        <taxon>lamiids</taxon>
        <taxon>Icacinales</taxon>
        <taxon>Icacinaceae</taxon>
        <taxon>Nothapodytes</taxon>
    </lineage>
</organism>
<protein>
    <submittedName>
        <fullName evidence="8">Transcription factor bHLH65</fullName>
    </submittedName>
</protein>
<dbReference type="InterPro" id="IPR045239">
    <property type="entry name" value="bHLH95_bHLH"/>
</dbReference>
<keyword evidence="3" id="KW-0804">Transcription</keyword>
<proteinExistence type="evidence at transcript level"/>
<dbReference type="PANTHER" id="PTHR46665:SF1">
    <property type="entry name" value="SPERMATOGENESIS- AND OOGENESIS-SPECIFIC BASIC HELIX-LOOP-HELIX-CONTAINING PROTEIN 1"/>
    <property type="match status" value="1"/>
</dbReference>
<evidence type="ECO:0000256" key="6">
    <source>
        <dbReference type="SAM" id="MobiDB-lite"/>
    </source>
</evidence>
<evidence type="ECO:0000256" key="4">
    <source>
        <dbReference type="ARBA" id="ARBA00023242"/>
    </source>
</evidence>
<dbReference type="GO" id="GO:0005634">
    <property type="term" value="C:nucleus"/>
    <property type="evidence" value="ECO:0007669"/>
    <property type="project" value="UniProtKB-SubCell"/>
</dbReference>
<name>A0A9E8Z855_NOTNI</name>
<evidence type="ECO:0000256" key="2">
    <source>
        <dbReference type="ARBA" id="ARBA00023015"/>
    </source>
</evidence>
<dbReference type="AlphaFoldDB" id="A0A9E8Z855"/>
<dbReference type="GO" id="GO:0046983">
    <property type="term" value="F:protein dimerization activity"/>
    <property type="evidence" value="ECO:0007669"/>
    <property type="project" value="InterPro"/>
</dbReference>
<evidence type="ECO:0000256" key="5">
    <source>
        <dbReference type="SAM" id="Coils"/>
    </source>
</evidence>
<dbReference type="InterPro" id="IPR011598">
    <property type="entry name" value="bHLH_dom"/>
</dbReference>
<keyword evidence="4" id="KW-0539">Nucleus</keyword>
<evidence type="ECO:0000259" key="7">
    <source>
        <dbReference type="PROSITE" id="PS50888"/>
    </source>
</evidence>
<feature type="region of interest" description="Disordered" evidence="6">
    <location>
        <begin position="207"/>
        <end position="233"/>
    </location>
</feature>
<evidence type="ECO:0000256" key="3">
    <source>
        <dbReference type="ARBA" id="ARBA00023163"/>
    </source>
</evidence>
<comment type="subcellular location">
    <subcellularLocation>
        <location evidence="1">Nucleus</location>
    </subcellularLocation>
</comment>
<sequence length="539" mass="60046">MDLIFLLNEGDRQAFLRQLLSLGCTYICLWSYLPQPSNCFISMDGFYHEENQASSSLGSLAQRLFIDYRQSFIPFDDNGYVPGLAFKTRSPFMELNISDLQSLASNTVQLQFYEEARIKSAIFMGCTAGEIELGMSTDPQVDLRIEMRNLFPEDFSRQTAAARELPQPSDQNRPSSSSSSLRSLSIDSPEYPPLRFTNIAIPTTSFNTISESPKESTTAAATATATATSSSPQMYQQQAIQVMSQIRNTQFPTIESEDAAMTMTKAIFSIFSSPSSSSSSSQQSQAQQNVPAPAPIISRSSAFKSYQSALAPSSSTQMPARVRRQNTLNRAVTFFRRLNLIRTHEQIQGRRPTTTQLHHMISERKRREKLNVSFQALRSLLPPGTKKDKASVLSTAKDFLNSLKAQVADLNQKKQILEAQILPSKDLASSQEMEDGSSNLNERVHVQVTSIAESTSEARIVDLQVNVRGECSLMDLVIRVLEFLKQVSNVSLTSVQANTRMVQSTVVNHARLRLKIEGSEWDESAFQEAVKRVVEDLAL</sequence>
<dbReference type="SUPFAM" id="SSF47459">
    <property type="entry name" value="HLH, helix-loop-helix DNA-binding domain"/>
    <property type="match status" value="1"/>
</dbReference>
<dbReference type="Pfam" id="PF23133">
    <property type="entry name" value="DUF7050"/>
    <property type="match status" value="1"/>
</dbReference>
<keyword evidence="2" id="KW-0805">Transcription regulation</keyword>
<dbReference type="InterPro" id="IPR036638">
    <property type="entry name" value="HLH_DNA-bd_sf"/>
</dbReference>
<dbReference type="Pfam" id="PF00010">
    <property type="entry name" value="HLH"/>
    <property type="match status" value="1"/>
</dbReference>
<dbReference type="Pfam" id="PF23132">
    <property type="entry name" value="DUF7049"/>
    <property type="match status" value="1"/>
</dbReference>
<feature type="compositionally biased region" description="Low complexity" evidence="6">
    <location>
        <begin position="216"/>
        <end position="231"/>
    </location>
</feature>
<feature type="coiled-coil region" evidence="5">
    <location>
        <begin position="393"/>
        <end position="420"/>
    </location>
</feature>
<evidence type="ECO:0000313" key="8">
    <source>
        <dbReference type="EMBL" id="WAK86111.1"/>
    </source>
</evidence>
<feature type="domain" description="BHLH" evidence="7">
    <location>
        <begin position="354"/>
        <end position="403"/>
    </location>
</feature>
<dbReference type="InterPro" id="IPR055477">
    <property type="entry name" value="DUF7049"/>
</dbReference>
<reference evidence="8" key="1">
    <citation type="submission" date="2022-08" db="EMBL/GenBank/DDBJ databases">
        <title>Phylogenomics of transcriptionally active AP2/ERF and bHLH transcription factors and their promoter regions regulating camptothecin biosynthesis in Nothapodytes nimmoniana.</title>
        <authorList>
            <person name="Godbole R.C."/>
            <person name="Pable A.A."/>
            <person name="Singh S."/>
            <person name="Barvkar V.T."/>
        </authorList>
    </citation>
    <scope>NUCLEOTIDE SEQUENCE</scope>
</reference>
<dbReference type="CDD" id="cd11393">
    <property type="entry name" value="bHLH_AtbHLH_like"/>
    <property type="match status" value="1"/>
</dbReference>
<feature type="region of interest" description="Disordered" evidence="6">
    <location>
        <begin position="162"/>
        <end position="189"/>
    </location>
</feature>
<dbReference type="EMBL" id="OP311583">
    <property type="protein sequence ID" value="WAK86111.1"/>
    <property type="molecule type" value="mRNA"/>
</dbReference>
<keyword evidence="5" id="KW-0175">Coiled coil</keyword>
<dbReference type="SMART" id="SM00353">
    <property type="entry name" value="HLH"/>
    <property type="match status" value="1"/>
</dbReference>
<dbReference type="Gene3D" id="4.10.280.10">
    <property type="entry name" value="Helix-loop-helix DNA-binding domain"/>
    <property type="match status" value="1"/>
</dbReference>
<dbReference type="PANTHER" id="PTHR46665">
    <property type="entry name" value="TRANSCRIPTION FACTOR BHLH041-RELATED-RELATED"/>
    <property type="match status" value="1"/>
</dbReference>
<accession>A0A9E8Z855</accession>
<dbReference type="InterPro" id="IPR044658">
    <property type="entry name" value="bHLH92/bHLH041-like"/>
</dbReference>